<evidence type="ECO:0000313" key="4">
    <source>
        <dbReference type="Proteomes" id="UP000887116"/>
    </source>
</evidence>
<accession>A0A8X6KYM5</accession>
<dbReference type="EMBL" id="BMAO01003594">
    <property type="protein sequence ID" value="GFQ88966.1"/>
    <property type="molecule type" value="Genomic_DNA"/>
</dbReference>
<dbReference type="EMBL" id="BMAO01010647">
    <property type="protein sequence ID" value="GFQ68531.1"/>
    <property type="molecule type" value="Genomic_DNA"/>
</dbReference>
<evidence type="ECO:0000313" key="3">
    <source>
        <dbReference type="EMBL" id="GFQ88966.1"/>
    </source>
</evidence>
<sequence>MKVLTTKTTAACQKLQNFSPTVRFSTLTIPITKKQKLLKSGSSLQRTNHSRSELSGGKNIERAPEQMRAKLLFGKKKPETILKSGEEI</sequence>
<keyword evidence="4" id="KW-1185">Reference proteome</keyword>
<dbReference type="Proteomes" id="UP000887116">
    <property type="component" value="Unassembled WGS sequence"/>
</dbReference>
<evidence type="ECO:0000313" key="2">
    <source>
        <dbReference type="EMBL" id="GFQ68531.1"/>
    </source>
</evidence>
<comment type="caution">
    <text evidence="3">The sequence shown here is derived from an EMBL/GenBank/DDBJ whole genome shotgun (WGS) entry which is preliminary data.</text>
</comment>
<reference evidence="3" key="1">
    <citation type="submission" date="2020-07" db="EMBL/GenBank/DDBJ databases">
        <title>Multicomponent nature underlies the extraordinary mechanical properties of spider dragline silk.</title>
        <authorList>
            <person name="Kono N."/>
            <person name="Nakamura H."/>
            <person name="Mori M."/>
            <person name="Yoshida Y."/>
            <person name="Ohtoshi R."/>
            <person name="Malay A.D."/>
            <person name="Moran D.A.P."/>
            <person name="Tomita M."/>
            <person name="Numata K."/>
            <person name="Arakawa K."/>
        </authorList>
    </citation>
    <scope>NUCLEOTIDE SEQUENCE</scope>
</reference>
<name>A0A8X6KYM5_TRICU</name>
<proteinExistence type="predicted"/>
<dbReference type="AlphaFoldDB" id="A0A8X6KYM5"/>
<evidence type="ECO:0000256" key="1">
    <source>
        <dbReference type="SAM" id="MobiDB-lite"/>
    </source>
</evidence>
<gene>
    <name evidence="2" type="ORF">TNCT_106941</name>
    <name evidence="3" type="ORF">TNCT_409381</name>
</gene>
<organism evidence="3 4">
    <name type="scientific">Trichonephila clavata</name>
    <name type="common">Joro spider</name>
    <name type="synonym">Nephila clavata</name>
    <dbReference type="NCBI Taxonomy" id="2740835"/>
    <lineage>
        <taxon>Eukaryota</taxon>
        <taxon>Metazoa</taxon>
        <taxon>Ecdysozoa</taxon>
        <taxon>Arthropoda</taxon>
        <taxon>Chelicerata</taxon>
        <taxon>Arachnida</taxon>
        <taxon>Araneae</taxon>
        <taxon>Araneomorphae</taxon>
        <taxon>Entelegynae</taxon>
        <taxon>Araneoidea</taxon>
        <taxon>Nephilidae</taxon>
        <taxon>Trichonephila</taxon>
    </lineage>
</organism>
<feature type="region of interest" description="Disordered" evidence="1">
    <location>
        <begin position="38"/>
        <end position="58"/>
    </location>
</feature>
<protein>
    <submittedName>
        <fullName evidence="3">Uncharacterized protein</fullName>
    </submittedName>
</protein>